<gene>
    <name evidence="3" type="ORF">C8J55DRAFT_560948</name>
</gene>
<organism evidence="3 4">
    <name type="scientific">Lentinula lateritia</name>
    <dbReference type="NCBI Taxonomy" id="40482"/>
    <lineage>
        <taxon>Eukaryota</taxon>
        <taxon>Fungi</taxon>
        <taxon>Dikarya</taxon>
        <taxon>Basidiomycota</taxon>
        <taxon>Agaricomycotina</taxon>
        <taxon>Agaricomycetes</taxon>
        <taxon>Agaricomycetidae</taxon>
        <taxon>Agaricales</taxon>
        <taxon>Marasmiineae</taxon>
        <taxon>Omphalotaceae</taxon>
        <taxon>Lentinula</taxon>
    </lineage>
</organism>
<evidence type="ECO:0000313" key="3">
    <source>
        <dbReference type="EMBL" id="KAJ4479813.1"/>
    </source>
</evidence>
<sequence>MHDLQETSLSAPRRLPFAGLDLAHARLFFQKHCDEEQEKSYGITHDHWAKLHTSLCSSTSDQDQALRLRLSRPRPEKRMLSPSDVPPKQSKKTKLSVPEKRMLSPSDVPPKQSKKTKLSVPETPVEDPQPAPPVPTTCPSKFKPSIPRSFNPPPPISTPQSQFSSEHSTTLDPQSLPQLKTNGSTSSSNSIQRQPNVSPDPSSSERELAKLTSLLKDTAALLAIRTEEVQRLQREVKVQALGNTHSQEYVTLQNLLPGPPSITLRLKVQRMQTELEQLRATRERTEKDLAEMKDLHHNLQMNSIPLEEHKRTLSALSSAQLRCLQETRRIQEQYRQSTSS</sequence>
<dbReference type="AlphaFoldDB" id="A0A9W9DQC9"/>
<feature type="coiled-coil region" evidence="1">
    <location>
        <begin position="261"/>
        <end position="302"/>
    </location>
</feature>
<proteinExistence type="predicted"/>
<comment type="caution">
    <text evidence="3">The sequence shown here is derived from an EMBL/GenBank/DDBJ whole genome shotgun (WGS) entry which is preliminary data.</text>
</comment>
<protein>
    <submittedName>
        <fullName evidence="3">Uncharacterized protein</fullName>
    </submittedName>
</protein>
<evidence type="ECO:0000313" key="4">
    <source>
        <dbReference type="Proteomes" id="UP001150238"/>
    </source>
</evidence>
<reference evidence="3" key="2">
    <citation type="journal article" date="2023" name="Proc. Natl. Acad. Sci. U.S.A.">
        <title>A global phylogenomic analysis of the shiitake genus Lentinula.</title>
        <authorList>
            <person name="Sierra-Patev S."/>
            <person name="Min B."/>
            <person name="Naranjo-Ortiz M."/>
            <person name="Looney B."/>
            <person name="Konkel Z."/>
            <person name="Slot J.C."/>
            <person name="Sakamoto Y."/>
            <person name="Steenwyk J.L."/>
            <person name="Rokas A."/>
            <person name="Carro J."/>
            <person name="Camarero S."/>
            <person name="Ferreira P."/>
            <person name="Molpeceres G."/>
            <person name="Ruiz-Duenas F.J."/>
            <person name="Serrano A."/>
            <person name="Henrissat B."/>
            <person name="Drula E."/>
            <person name="Hughes K.W."/>
            <person name="Mata J.L."/>
            <person name="Ishikawa N.K."/>
            <person name="Vargas-Isla R."/>
            <person name="Ushijima S."/>
            <person name="Smith C.A."/>
            <person name="Donoghue J."/>
            <person name="Ahrendt S."/>
            <person name="Andreopoulos W."/>
            <person name="He G."/>
            <person name="LaButti K."/>
            <person name="Lipzen A."/>
            <person name="Ng V."/>
            <person name="Riley R."/>
            <person name="Sandor L."/>
            <person name="Barry K."/>
            <person name="Martinez A.T."/>
            <person name="Xiao Y."/>
            <person name="Gibbons J.G."/>
            <person name="Terashima K."/>
            <person name="Grigoriev I.V."/>
            <person name="Hibbett D."/>
        </authorList>
    </citation>
    <scope>NUCLEOTIDE SEQUENCE</scope>
    <source>
        <strain evidence="3">Sp2 HRB7682 ss15</strain>
    </source>
</reference>
<reference evidence="3" key="1">
    <citation type="submission" date="2022-08" db="EMBL/GenBank/DDBJ databases">
        <authorList>
            <consortium name="DOE Joint Genome Institute"/>
            <person name="Min B."/>
            <person name="Riley R."/>
            <person name="Sierra-Patev S."/>
            <person name="Naranjo-Ortiz M."/>
            <person name="Looney B."/>
            <person name="Konkel Z."/>
            <person name="Slot J.C."/>
            <person name="Sakamoto Y."/>
            <person name="Steenwyk J.L."/>
            <person name="Rokas A."/>
            <person name="Carro J."/>
            <person name="Camarero S."/>
            <person name="Ferreira P."/>
            <person name="Molpeceres G."/>
            <person name="Ruiz-Duenas F.J."/>
            <person name="Serrano A."/>
            <person name="Henrissat B."/>
            <person name="Drula E."/>
            <person name="Hughes K.W."/>
            <person name="Mata J.L."/>
            <person name="Ishikawa N.K."/>
            <person name="Vargas-Isla R."/>
            <person name="Ushijima S."/>
            <person name="Smith C.A."/>
            <person name="Ahrendt S."/>
            <person name="Andreopoulos W."/>
            <person name="He G."/>
            <person name="Labutti K."/>
            <person name="Lipzen A."/>
            <person name="Ng V."/>
            <person name="Sandor L."/>
            <person name="Barry K."/>
            <person name="Martinez A.T."/>
            <person name="Xiao Y."/>
            <person name="Gibbons J.G."/>
            <person name="Terashima K."/>
            <person name="Hibbett D.S."/>
            <person name="Grigoriev I.V."/>
        </authorList>
    </citation>
    <scope>NUCLEOTIDE SEQUENCE</scope>
    <source>
        <strain evidence="3">Sp2 HRB7682 ss15</strain>
    </source>
</reference>
<name>A0A9W9DQC9_9AGAR</name>
<feature type="compositionally biased region" description="Pro residues" evidence="2">
    <location>
        <begin position="127"/>
        <end position="136"/>
    </location>
</feature>
<feature type="region of interest" description="Disordered" evidence="2">
    <location>
        <begin position="71"/>
        <end position="207"/>
    </location>
</feature>
<evidence type="ECO:0000256" key="2">
    <source>
        <dbReference type="SAM" id="MobiDB-lite"/>
    </source>
</evidence>
<feature type="compositionally biased region" description="Polar residues" evidence="2">
    <location>
        <begin position="166"/>
        <end position="202"/>
    </location>
</feature>
<keyword evidence="1" id="KW-0175">Coiled coil</keyword>
<dbReference type="Proteomes" id="UP001150238">
    <property type="component" value="Unassembled WGS sequence"/>
</dbReference>
<evidence type="ECO:0000256" key="1">
    <source>
        <dbReference type="SAM" id="Coils"/>
    </source>
</evidence>
<dbReference type="EMBL" id="JANVFS010000016">
    <property type="protein sequence ID" value="KAJ4479813.1"/>
    <property type="molecule type" value="Genomic_DNA"/>
</dbReference>
<accession>A0A9W9DQC9</accession>